<comment type="caution">
    <text evidence="2">The sequence shown here is derived from an EMBL/GenBank/DDBJ whole genome shotgun (WGS) entry which is preliminary data.</text>
</comment>
<feature type="region of interest" description="Disordered" evidence="1">
    <location>
        <begin position="93"/>
        <end position="115"/>
    </location>
</feature>
<protein>
    <submittedName>
        <fullName evidence="2">Uncharacterized protein</fullName>
    </submittedName>
</protein>
<evidence type="ECO:0000256" key="1">
    <source>
        <dbReference type="SAM" id="MobiDB-lite"/>
    </source>
</evidence>
<accession>A0A8H7DZJ1</accession>
<gene>
    <name evidence="2" type="ORF">GJ744_001278</name>
</gene>
<dbReference type="Proteomes" id="UP000606974">
    <property type="component" value="Unassembled WGS sequence"/>
</dbReference>
<name>A0A8H7DZJ1_9EURO</name>
<evidence type="ECO:0000313" key="2">
    <source>
        <dbReference type="EMBL" id="KAF7505059.1"/>
    </source>
</evidence>
<proteinExistence type="predicted"/>
<organism evidence="2 3">
    <name type="scientific">Endocarpon pusillum</name>
    <dbReference type="NCBI Taxonomy" id="364733"/>
    <lineage>
        <taxon>Eukaryota</taxon>
        <taxon>Fungi</taxon>
        <taxon>Dikarya</taxon>
        <taxon>Ascomycota</taxon>
        <taxon>Pezizomycotina</taxon>
        <taxon>Eurotiomycetes</taxon>
        <taxon>Chaetothyriomycetidae</taxon>
        <taxon>Verrucariales</taxon>
        <taxon>Verrucariaceae</taxon>
        <taxon>Endocarpon</taxon>
    </lineage>
</organism>
<feature type="compositionally biased region" description="Basic and acidic residues" evidence="1">
    <location>
        <begin position="99"/>
        <end position="115"/>
    </location>
</feature>
<sequence length="115" mass="13402">MTYDAEMSTSSALWTQKKGSFWWSSGQSSPGIFTYSCMQISKKQIVRHWSHNSLHGIQLPCLELRSNSVALHNVEMELLKVIGNLKSFQRSSRKAQMGHGREWFTSERRHEEKWD</sequence>
<evidence type="ECO:0000313" key="3">
    <source>
        <dbReference type="Proteomes" id="UP000606974"/>
    </source>
</evidence>
<dbReference type="AlphaFoldDB" id="A0A8H7DZJ1"/>
<dbReference type="EMBL" id="JAACFV010000119">
    <property type="protein sequence ID" value="KAF7505059.1"/>
    <property type="molecule type" value="Genomic_DNA"/>
</dbReference>
<keyword evidence="3" id="KW-1185">Reference proteome</keyword>
<reference evidence="2" key="1">
    <citation type="submission" date="2020-02" db="EMBL/GenBank/DDBJ databases">
        <authorList>
            <person name="Palmer J.M."/>
        </authorList>
    </citation>
    <scope>NUCLEOTIDE SEQUENCE</scope>
    <source>
        <strain evidence="2">EPUS1.4</strain>
        <tissue evidence="2">Thallus</tissue>
    </source>
</reference>